<dbReference type="Pfam" id="PF13640">
    <property type="entry name" value="2OG-FeII_Oxy_3"/>
    <property type="match status" value="1"/>
</dbReference>
<name>A0A6C0H692_9ZZZZ</name>
<dbReference type="Gene3D" id="2.60.120.620">
    <property type="entry name" value="q2cbj1_9rhob like domain"/>
    <property type="match status" value="1"/>
</dbReference>
<reference evidence="2" key="1">
    <citation type="journal article" date="2020" name="Nature">
        <title>Giant virus diversity and host interactions through global metagenomics.</title>
        <authorList>
            <person name="Schulz F."/>
            <person name="Roux S."/>
            <person name="Paez-Espino D."/>
            <person name="Jungbluth S."/>
            <person name="Walsh D.A."/>
            <person name="Denef V.J."/>
            <person name="McMahon K.D."/>
            <person name="Konstantinidis K.T."/>
            <person name="Eloe-Fadrosh E.A."/>
            <person name="Kyrpides N.C."/>
            <person name="Woyke T."/>
        </authorList>
    </citation>
    <scope>NUCLEOTIDE SEQUENCE</scope>
    <source>
        <strain evidence="2">GVMAG-M-3300023179-73</strain>
    </source>
</reference>
<feature type="domain" description="Prolyl 4-hydroxylase alpha subunit Fe(2+) 2OG dioxygenase" evidence="1">
    <location>
        <begin position="105"/>
        <end position="208"/>
    </location>
</feature>
<protein>
    <recommendedName>
        <fullName evidence="1">Prolyl 4-hydroxylase alpha subunit Fe(2+) 2OG dioxygenase domain-containing protein</fullName>
    </recommendedName>
</protein>
<sequence length="269" mass="31385">MIKNFEQDSVSYQQTQPFPYCYMDSALDEATALAVQQEILAIPPDQFDRYNNPFEQKYTLRDKHNLPPGLNDLFCFLESKSFVTKLSAFVGYSLFIDSTRNFHGVHLYENRDSLDIHVDAGIHPTLRHKKQVTLGLYLSYQWQASYGCELEIWQGDNAGVDKPCIYQCVDKIAPMFNRLVIFTNNDNSWHGNPIPAQCPSKARRIFITVSYLSHNNTFENKRQKAYFVKRPQDPEDVDKDRLRLLRCDPEKYTVVYRSLDVNNNKRHTP</sequence>
<proteinExistence type="predicted"/>
<accession>A0A6C0H692</accession>
<dbReference type="AlphaFoldDB" id="A0A6C0H692"/>
<organism evidence="2">
    <name type="scientific">viral metagenome</name>
    <dbReference type="NCBI Taxonomy" id="1070528"/>
    <lineage>
        <taxon>unclassified sequences</taxon>
        <taxon>metagenomes</taxon>
        <taxon>organismal metagenomes</taxon>
    </lineage>
</organism>
<evidence type="ECO:0000313" key="2">
    <source>
        <dbReference type="EMBL" id="QHT76102.1"/>
    </source>
</evidence>
<evidence type="ECO:0000259" key="1">
    <source>
        <dbReference type="Pfam" id="PF13640"/>
    </source>
</evidence>
<dbReference type="InterPro" id="IPR044862">
    <property type="entry name" value="Pro_4_hyd_alph_FE2OG_OXY"/>
</dbReference>
<dbReference type="EMBL" id="MN739889">
    <property type="protein sequence ID" value="QHT76102.1"/>
    <property type="molecule type" value="Genomic_DNA"/>
</dbReference>